<dbReference type="EMBL" id="JBAHYK010001684">
    <property type="protein sequence ID" value="KAL0567069.1"/>
    <property type="molecule type" value="Genomic_DNA"/>
</dbReference>
<name>A0ABR3EVY3_9AGAR</name>
<organism evidence="2 3">
    <name type="scientific">Marasmius crinis-equi</name>
    <dbReference type="NCBI Taxonomy" id="585013"/>
    <lineage>
        <taxon>Eukaryota</taxon>
        <taxon>Fungi</taxon>
        <taxon>Dikarya</taxon>
        <taxon>Basidiomycota</taxon>
        <taxon>Agaricomycotina</taxon>
        <taxon>Agaricomycetes</taxon>
        <taxon>Agaricomycetidae</taxon>
        <taxon>Agaricales</taxon>
        <taxon>Marasmiineae</taxon>
        <taxon>Marasmiaceae</taxon>
        <taxon>Marasmius</taxon>
    </lineage>
</organism>
<feature type="region of interest" description="Disordered" evidence="1">
    <location>
        <begin position="1"/>
        <end position="32"/>
    </location>
</feature>
<protein>
    <submittedName>
        <fullName evidence="2">Uncharacterized protein</fullName>
    </submittedName>
</protein>
<evidence type="ECO:0000313" key="2">
    <source>
        <dbReference type="EMBL" id="KAL0567069.1"/>
    </source>
</evidence>
<reference evidence="2 3" key="1">
    <citation type="submission" date="2024-02" db="EMBL/GenBank/DDBJ databases">
        <title>A draft genome for the cacao thread blight pathogen Marasmius crinis-equi.</title>
        <authorList>
            <person name="Cohen S.P."/>
            <person name="Baruah I.K."/>
            <person name="Amoako-Attah I."/>
            <person name="Bukari Y."/>
            <person name="Meinhardt L.W."/>
            <person name="Bailey B.A."/>
        </authorList>
    </citation>
    <scope>NUCLEOTIDE SEQUENCE [LARGE SCALE GENOMIC DNA]</scope>
    <source>
        <strain evidence="2 3">GH-76</strain>
    </source>
</reference>
<evidence type="ECO:0000313" key="3">
    <source>
        <dbReference type="Proteomes" id="UP001465976"/>
    </source>
</evidence>
<accession>A0ABR3EVY3</accession>
<feature type="compositionally biased region" description="Polar residues" evidence="1">
    <location>
        <begin position="22"/>
        <end position="32"/>
    </location>
</feature>
<sequence>MSNPNNNNNNNLQNTKNDEGVNESTPNNPGVTNDIDQLVAIINNAVNARVPAAVESALGNILDERLAFANQSITNAAVANATTGASAVGSTNQNAPTAAATTAPLPGAPLMGTQCPNCAFLIPAAVHPDDRWYAVLVGRRIGIIKAWHRVNALTSGVSGERKLYCANEDTACRLFHEAQLDGQTRVVTDGTAVTFTYTYQEGILFS</sequence>
<dbReference type="Proteomes" id="UP001465976">
    <property type="component" value="Unassembled WGS sequence"/>
</dbReference>
<gene>
    <name evidence="2" type="ORF">V5O48_014921</name>
</gene>
<comment type="caution">
    <text evidence="2">The sequence shown here is derived from an EMBL/GenBank/DDBJ whole genome shotgun (WGS) entry which is preliminary data.</text>
</comment>
<evidence type="ECO:0000256" key="1">
    <source>
        <dbReference type="SAM" id="MobiDB-lite"/>
    </source>
</evidence>
<feature type="compositionally biased region" description="Low complexity" evidence="1">
    <location>
        <begin position="1"/>
        <end position="15"/>
    </location>
</feature>
<proteinExistence type="predicted"/>
<keyword evidence="3" id="KW-1185">Reference proteome</keyword>